<dbReference type="EMBL" id="CM035406">
    <property type="protein sequence ID" value="KAH7447884.1"/>
    <property type="molecule type" value="Genomic_DNA"/>
</dbReference>
<evidence type="ECO:0000313" key="3">
    <source>
        <dbReference type="Proteomes" id="UP000825935"/>
    </source>
</evidence>
<dbReference type="SUPFAM" id="SSF54236">
    <property type="entry name" value="Ubiquitin-like"/>
    <property type="match status" value="1"/>
</dbReference>
<organism evidence="2 3">
    <name type="scientific">Ceratopteris richardii</name>
    <name type="common">Triangle waterfern</name>
    <dbReference type="NCBI Taxonomy" id="49495"/>
    <lineage>
        <taxon>Eukaryota</taxon>
        <taxon>Viridiplantae</taxon>
        <taxon>Streptophyta</taxon>
        <taxon>Embryophyta</taxon>
        <taxon>Tracheophyta</taxon>
        <taxon>Polypodiopsida</taxon>
        <taxon>Polypodiidae</taxon>
        <taxon>Polypodiales</taxon>
        <taxon>Pteridineae</taxon>
        <taxon>Pteridaceae</taxon>
        <taxon>Parkerioideae</taxon>
        <taxon>Ceratopteris</taxon>
    </lineage>
</organism>
<dbReference type="PANTHER" id="PTHR14942:SF9">
    <property type="entry name" value="OS02G0188500 PROTEIN"/>
    <property type="match status" value="1"/>
</dbReference>
<dbReference type="OrthoDB" id="72819at2759"/>
<dbReference type="PANTHER" id="PTHR14942">
    <property type="entry name" value="U11/U12 SMALL NUCLEAR RIBONUCLEOPROTEIN 25 KDA PROTEIN"/>
    <property type="match status" value="1"/>
</dbReference>
<name>A0A8T2VP22_CERRI</name>
<sequence>MPFSSFLPVKSDLNHYKRLAETTVAYDDNAGNGSAAKSEGDREFLIGKPHDEQPLSAHCRTPQRFRAFPSPRRLSREPQQGNMTLLIRRMDDTTFVLVVPKKATLSDLKGAIRDKFQEDGCQISWPHVWRHFCLRFKEQKLLEEHVVLYKLGVRDLDELVFMRHFDVEPHKTSFFSSFRRKHK</sequence>
<dbReference type="InterPro" id="IPR029071">
    <property type="entry name" value="Ubiquitin-like_domsf"/>
</dbReference>
<dbReference type="Proteomes" id="UP000825935">
    <property type="component" value="Chromosome 1"/>
</dbReference>
<comment type="caution">
    <text evidence="2">The sequence shown here is derived from an EMBL/GenBank/DDBJ whole genome shotgun (WGS) entry which is preliminary data.</text>
</comment>
<dbReference type="Pfam" id="PF18036">
    <property type="entry name" value="Ubiquitin_4"/>
    <property type="match status" value="1"/>
</dbReference>
<keyword evidence="3" id="KW-1185">Reference proteome</keyword>
<dbReference type="InterPro" id="IPR039690">
    <property type="entry name" value="SNRNP25"/>
</dbReference>
<proteinExistence type="predicted"/>
<accession>A0A8T2VP22</accession>
<feature type="domain" description="SNRNP25 ubiquitin-like" evidence="1">
    <location>
        <begin position="83"/>
        <end position="164"/>
    </location>
</feature>
<protein>
    <recommendedName>
        <fullName evidence="1">SNRNP25 ubiquitin-like domain-containing protein</fullName>
    </recommendedName>
</protein>
<evidence type="ECO:0000313" key="2">
    <source>
        <dbReference type="EMBL" id="KAH7447884.1"/>
    </source>
</evidence>
<evidence type="ECO:0000259" key="1">
    <source>
        <dbReference type="Pfam" id="PF18036"/>
    </source>
</evidence>
<dbReference type="Gene3D" id="3.10.20.90">
    <property type="entry name" value="Phosphatidylinositol 3-kinase Catalytic Subunit, Chain A, domain 1"/>
    <property type="match status" value="1"/>
</dbReference>
<gene>
    <name evidence="2" type="ORF">KP509_01G125400</name>
</gene>
<dbReference type="AlphaFoldDB" id="A0A8T2VP22"/>
<dbReference type="GO" id="GO:0000398">
    <property type="term" value="P:mRNA splicing, via spliceosome"/>
    <property type="evidence" value="ECO:0007669"/>
    <property type="project" value="InterPro"/>
</dbReference>
<dbReference type="CDD" id="cd17058">
    <property type="entry name" value="Ubl_SNRNP25"/>
    <property type="match status" value="1"/>
</dbReference>
<dbReference type="InterPro" id="IPR040610">
    <property type="entry name" value="SNRNP25_ubiquitin"/>
</dbReference>
<reference evidence="2" key="1">
    <citation type="submission" date="2021-08" db="EMBL/GenBank/DDBJ databases">
        <title>WGS assembly of Ceratopteris richardii.</title>
        <authorList>
            <person name="Marchant D.B."/>
            <person name="Chen G."/>
            <person name="Jenkins J."/>
            <person name="Shu S."/>
            <person name="Leebens-Mack J."/>
            <person name="Grimwood J."/>
            <person name="Schmutz J."/>
            <person name="Soltis P."/>
            <person name="Soltis D."/>
            <person name="Chen Z.-H."/>
        </authorList>
    </citation>
    <scope>NUCLEOTIDE SEQUENCE</scope>
    <source>
        <strain evidence="2">Whitten #5841</strain>
        <tissue evidence="2">Leaf</tissue>
    </source>
</reference>